<keyword evidence="8" id="KW-0812">Transmembrane</keyword>
<dbReference type="InterPro" id="IPR029063">
    <property type="entry name" value="SAM-dependent_MTases_sf"/>
</dbReference>
<dbReference type="Pfam" id="PF03016">
    <property type="entry name" value="Exostosin_GT47"/>
    <property type="match status" value="1"/>
</dbReference>
<dbReference type="EMBL" id="CACVBM020001063">
    <property type="protein sequence ID" value="CAA7027981.1"/>
    <property type="molecule type" value="Genomic_DNA"/>
</dbReference>
<evidence type="ECO:0000259" key="9">
    <source>
        <dbReference type="Pfam" id="PF03016"/>
    </source>
</evidence>
<dbReference type="InterPro" id="IPR004263">
    <property type="entry name" value="Exostosin"/>
</dbReference>
<dbReference type="GO" id="GO:0000139">
    <property type="term" value="C:Golgi membrane"/>
    <property type="evidence" value="ECO:0007669"/>
    <property type="project" value="UniProtKB-SubCell"/>
</dbReference>
<evidence type="ECO:0000256" key="2">
    <source>
        <dbReference type="ARBA" id="ARBA00010271"/>
    </source>
</evidence>
<evidence type="ECO:0000256" key="1">
    <source>
        <dbReference type="ARBA" id="ARBA00004323"/>
    </source>
</evidence>
<comment type="caution">
    <text evidence="10">The sequence shown here is derived from an EMBL/GenBank/DDBJ whole genome shotgun (WGS) entry which is preliminary data.</text>
</comment>
<dbReference type="PANTHER" id="PTHR11062:SF241">
    <property type="entry name" value="XYLOGLUCAN GALACTOSYLTRANSFERASE GT14-RELATED"/>
    <property type="match status" value="1"/>
</dbReference>
<dbReference type="Pfam" id="PF10294">
    <property type="entry name" value="Methyltransf_16"/>
    <property type="match status" value="1"/>
</dbReference>
<feature type="compositionally biased region" description="Pro residues" evidence="7">
    <location>
        <begin position="550"/>
        <end position="559"/>
    </location>
</feature>
<evidence type="ECO:0000313" key="10">
    <source>
        <dbReference type="EMBL" id="CAA7027981.1"/>
    </source>
</evidence>
<evidence type="ECO:0000256" key="3">
    <source>
        <dbReference type="ARBA" id="ARBA00022676"/>
    </source>
</evidence>
<evidence type="ECO:0000256" key="4">
    <source>
        <dbReference type="ARBA" id="ARBA00022679"/>
    </source>
</evidence>
<name>A0A6D2IIT4_9BRAS</name>
<feature type="region of interest" description="Disordered" evidence="7">
    <location>
        <begin position="539"/>
        <end position="563"/>
    </location>
</feature>
<dbReference type="PANTHER" id="PTHR11062">
    <property type="entry name" value="EXOSTOSIN HEPARAN SULFATE GLYCOSYLTRANSFERASE -RELATED"/>
    <property type="match status" value="1"/>
</dbReference>
<dbReference type="Gene3D" id="3.40.50.150">
    <property type="entry name" value="Vaccinia Virus protein VP39"/>
    <property type="match status" value="1"/>
</dbReference>
<accession>A0A6D2IIT4</accession>
<organism evidence="10 11">
    <name type="scientific">Microthlaspi erraticum</name>
    <dbReference type="NCBI Taxonomy" id="1685480"/>
    <lineage>
        <taxon>Eukaryota</taxon>
        <taxon>Viridiplantae</taxon>
        <taxon>Streptophyta</taxon>
        <taxon>Embryophyta</taxon>
        <taxon>Tracheophyta</taxon>
        <taxon>Spermatophyta</taxon>
        <taxon>Magnoliopsida</taxon>
        <taxon>eudicotyledons</taxon>
        <taxon>Gunneridae</taxon>
        <taxon>Pentapetalae</taxon>
        <taxon>rosids</taxon>
        <taxon>malvids</taxon>
        <taxon>Brassicales</taxon>
        <taxon>Brassicaceae</taxon>
        <taxon>Coluteocarpeae</taxon>
        <taxon>Microthlaspi</taxon>
    </lineage>
</organism>
<comment type="similarity">
    <text evidence="2">Belongs to the glycosyltransferase 47 family.</text>
</comment>
<comment type="subcellular location">
    <subcellularLocation>
        <location evidence="1">Golgi apparatus membrane</location>
        <topology evidence="1">Single-pass type II membrane protein</topology>
    </subcellularLocation>
</comment>
<evidence type="ECO:0000256" key="5">
    <source>
        <dbReference type="ARBA" id="ARBA00022968"/>
    </source>
</evidence>
<feature type="transmembrane region" description="Helical" evidence="8">
    <location>
        <begin position="21"/>
        <end position="44"/>
    </location>
</feature>
<protein>
    <recommendedName>
        <fullName evidence="9">Exostosin GT47 domain-containing protein</fullName>
    </recommendedName>
</protein>
<sequence length="809" mass="91476">MEKPISVVTGKLRSINNNHNNVWFVVPLFFLLCFVLLCFDYSALSGTGTDTDEPAFSFSASTQKSIPREFTKEDNFSRLLDDPLPDSCSGRYIYLHDLPSRFNSDLLEDCSSITRGTEKNICPYLENYGFGPEIQNSENVLLHQSWFTTNQFMLEVIFHEKMKKYSCLTDNSSLASAIFVPFYAGLDMSKYLWGFNISVRDSSSHELMNWLVKQREWKRMSGRDHFLVAGRISWDFRRQTDNESDWGSKLRFLPESQNMSMMSIESSSWNNDYAIPYPTCFHPSSLDEISEWQERMRTRTREYLFAFAGAPRPEYKDSVRGKIIDECMESDDQCYLLDCNYGKVNCDNPVNVMKVFRNSVFCLQPPGDSYTRRSMFDSILAGCIPVFFHPGTAFAQYKWHLPKNHKSYSVYLPVKDVKEWDIKIKERLLEISEEKVVRLREEVIKLIPSVVYANPRYGSEGNEDAFELALKGMLERIEEVREMMKQGKDGSEGFDDRDDYKYTFSPYEAQELEVAAAEALSMATNPTFQLFSSSNDKSSQGLGFFDSPEPALPPPPPPVEVLSSEASSSVDFAVDKVTIGDVTLLKGRVNTKEVFGLPNSDLVPGVYEGGLKLWEGSIDLVKALEKESQTGNLTFSGKRVLELGCGHALPGIYACLKGAHAIHFQDFNAEVLRCLTIPNLNANLSEKSSPGDAEVRFFAGEWSEVHQLLPLDNDDGEADKKGGYDIVLMAETIYSISAQKSLYELIKRCLANPDGAVYMAAKKYYFGVGGGTRQFLSMIEKDVVLASTLVSEVTDGSSNVREVWKLSYK</sequence>
<dbReference type="OrthoDB" id="1924787at2759"/>
<dbReference type="SUPFAM" id="SSF53335">
    <property type="entry name" value="S-adenosyl-L-methionine-dependent methyltransferases"/>
    <property type="match status" value="1"/>
</dbReference>
<reference evidence="10" key="1">
    <citation type="submission" date="2020-01" db="EMBL/GenBank/DDBJ databases">
        <authorList>
            <person name="Mishra B."/>
        </authorList>
    </citation>
    <scope>NUCLEOTIDE SEQUENCE [LARGE SCALE GENOMIC DNA]</scope>
</reference>
<keyword evidence="6" id="KW-0333">Golgi apparatus</keyword>
<dbReference type="InterPro" id="IPR040911">
    <property type="entry name" value="Exostosin_GT47"/>
</dbReference>
<feature type="domain" description="Exostosin GT47" evidence="9">
    <location>
        <begin position="88"/>
        <end position="425"/>
    </location>
</feature>
<evidence type="ECO:0000256" key="8">
    <source>
        <dbReference type="SAM" id="Phobius"/>
    </source>
</evidence>
<keyword evidence="11" id="KW-1185">Reference proteome</keyword>
<keyword evidence="4" id="KW-0808">Transferase</keyword>
<evidence type="ECO:0000313" key="11">
    <source>
        <dbReference type="Proteomes" id="UP000467841"/>
    </source>
</evidence>
<dbReference type="Proteomes" id="UP000467841">
    <property type="component" value="Unassembled WGS sequence"/>
</dbReference>
<gene>
    <name evidence="10" type="ORF">MERR_LOCUS15216</name>
</gene>
<dbReference type="InterPro" id="IPR019410">
    <property type="entry name" value="Methyltransf_16"/>
</dbReference>
<evidence type="ECO:0000256" key="6">
    <source>
        <dbReference type="ARBA" id="ARBA00023034"/>
    </source>
</evidence>
<evidence type="ECO:0000256" key="7">
    <source>
        <dbReference type="SAM" id="MobiDB-lite"/>
    </source>
</evidence>
<dbReference type="GO" id="GO:0016757">
    <property type="term" value="F:glycosyltransferase activity"/>
    <property type="evidence" value="ECO:0007669"/>
    <property type="project" value="UniProtKB-KW"/>
</dbReference>
<keyword evidence="8" id="KW-1133">Transmembrane helix</keyword>
<keyword evidence="8" id="KW-0472">Membrane</keyword>
<dbReference type="AlphaFoldDB" id="A0A6D2IIT4"/>
<proteinExistence type="inferred from homology"/>
<keyword evidence="3" id="KW-0328">Glycosyltransferase</keyword>
<keyword evidence="5" id="KW-0735">Signal-anchor</keyword>